<sequence length="81" mass="9186">MQNCALFITIRPQRRRPTSEAPKSLYHRSVADRSAKPPKVSSTADRPVIIAESPTDQRSPQKPLRPLIVPFTLLRNHIFLA</sequence>
<evidence type="ECO:0000313" key="2">
    <source>
        <dbReference type="EnsemblMetazoa" id="CJA25471.1"/>
    </source>
</evidence>
<dbReference type="AlphaFoldDB" id="A0A8R1E778"/>
<accession>A0A8R1E778</accession>
<dbReference type="EnsemblMetazoa" id="CJA25471.1">
    <property type="protein sequence ID" value="CJA25471.1"/>
    <property type="gene ID" value="WBGene00181043"/>
</dbReference>
<reference evidence="3" key="1">
    <citation type="submission" date="2010-08" db="EMBL/GenBank/DDBJ databases">
        <authorList>
            <consortium name="Caenorhabditis japonica Sequencing Consortium"/>
            <person name="Wilson R.K."/>
        </authorList>
    </citation>
    <scope>NUCLEOTIDE SEQUENCE [LARGE SCALE GENOMIC DNA]</scope>
    <source>
        <strain evidence="3">DF5081</strain>
    </source>
</reference>
<feature type="region of interest" description="Disordered" evidence="1">
    <location>
        <begin position="13"/>
        <end position="63"/>
    </location>
</feature>
<evidence type="ECO:0000313" key="3">
    <source>
        <dbReference type="Proteomes" id="UP000005237"/>
    </source>
</evidence>
<keyword evidence="3" id="KW-1185">Reference proteome</keyword>
<organism evidence="2 3">
    <name type="scientific">Caenorhabditis japonica</name>
    <dbReference type="NCBI Taxonomy" id="281687"/>
    <lineage>
        <taxon>Eukaryota</taxon>
        <taxon>Metazoa</taxon>
        <taxon>Ecdysozoa</taxon>
        <taxon>Nematoda</taxon>
        <taxon>Chromadorea</taxon>
        <taxon>Rhabditida</taxon>
        <taxon>Rhabditina</taxon>
        <taxon>Rhabditomorpha</taxon>
        <taxon>Rhabditoidea</taxon>
        <taxon>Rhabditidae</taxon>
        <taxon>Peloderinae</taxon>
        <taxon>Caenorhabditis</taxon>
    </lineage>
</organism>
<dbReference type="Proteomes" id="UP000005237">
    <property type="component" value="Unassembled WGS sequence"/>
</dbReference>
<proteinExistence type="predicted"/>
<evidence type="ECO:0000256" key="1">
    <source>
        <dbReference type="SAM" id="MobiDB-lite"/>
    </source>
</evidence>
<reference evidence="2" key="2">
    <citation type="submission" date="2022-06" db="UniProtKB">
        <authorList>
            <consortium name="EnsemblMetazoa"/>
        </authorList>
    </citation>
    <scope>IDENTIFICATION</scope>
    <source>
        <strain evidence="2">DF5081</strain>
    </source>
</reference>
<name>A0A8R1E778_CAEJA</name>
<protein>
    <submittedName>
        <fullName evidence="2">Uncharacterized protein</fullName>
    </submittedName>
</protein>